<organism evidence="2 3">
    <name type="scientific">Botryotinia convoluta</name>
    <dbReference type="NCBI Taxonomy" id="54673"/>
    <lineage>
        <taxon>Eukaryota</taxon>
        <taxon>Fungi</taxon>
        <taxon>Dikarya</taxon>
        <taxon>Ascomycota</taxon>
        <taxon>Pezizomycotina</taxon>
        <taxon>Leotiomycetes</taxon>
        <taxon>Helotiales</taxon>
        <taxon>Sclerotiniaceae</taxon>
        <taxon>Botryotinia</taxon>
    </lineage>
</organism>
<feature type="compositionally biased region" description="Basic and acidic residues" evidence="1">
    <location>
        <begin position="130"/>
        <end position="145"/>
    </location>
</feature>
<feature type="region of interest" description="Disordered" evidence="1">
    <location>
        <begin position="82"/>
        <end position="125"/>
    </location>
</feature>
<protein>
    <submittedName>
        <fullName evidence="2">Uncharacterized protein</fullName>
    </submittedName>
</protein>
<dbReference type="OrthoDB" id="3547721at2759"/>
<proteinExistence type="predicted"/>
<dbReference type="Proteomes" id="UP000297527">
    <property type="component" value="Unassembled WGS sequence"/>
</dbReference>
<feature type="compositionally biased region" description="Polar residues" evidence="1">
    <location>
        <begin position="106"/>
        <end position="118"/>
    </location>
</feature>
<dbReference type="AlphaFoldDB" id="A0A4Z1HHH9"/>
<accession>A0A4Z1HHH9</accession>
<dbReference type="EMBL" id="PQXN01000335">
    <property type="protein sequence ID" value="TGO46220.1"/>
    <property type="molecule type" value="Genomic_DNA"/>
</dbReference>
<feature type="region of interest" description="Disordered" evidence="1">
    <location>
        <begin position="130"/>
        <end position="149"/>
    </location>
</feature>
<reference evidence="2 3" key="1">
    <citation type="submission" date="2017-12" db="EMBL/GenBank/DDBJ databases">
        <title>Comparative genomics of Botrytis spp.</title>
        <authorList>
            <person name="Valero-Jimenez C.A."/>
            <person name="Tapia P."/>
            <person name="Veloso J."/>
            <person name="Silva-Moreno E."/>
            <person name="Staats M."/>
            <person name="Valdes J.H."/>
            <person name="Van Kan J.A.L."/>
        </authorList>
    </citation>
    <scope>NUCLEOTIDE SEQUENCE [LARGE SCALE GENOMIC DNA]</scope>
    <source>
        <strain evidence="2 3">MUCL11595</strain>
    </source>
</reference>
<feature type="compositionally biased region" description="Polar residues" evidence="1">
    <location>
        <begin position="82"/>
        <end position="95"/>
    </location>
</feature>
<gene>
    <name evidence="2" type="ORF">BCON_0337g00100</name>
</gene>
<evidence type="ECO:0000256" key="1">
    <source>
        <dbReference type="SAM" id="MobiDB-lite"/>
    </source>
</evidence>
<name>A0A4Z1HHH9_9HELO</name>
<comment type="caution">
    <text evidence="2">The sequence shown here is derived from an EMBL/GenBank/DDBJ whole genome shotgun (WGS) entry which is preliminary data.</text>
</comment>
<evidence type="ECO:0000313" key="3">
    <source>
        <dbReference type="Proteomes" id="UP000297527"/>
    </source>
</evidence>
<feature type="compositionally biased region" description="Polar residues" evidence="1">
    <location>
        <begin position="18"/>
        <end position="42"/>
    </location>
</feature>
<evidence type="ECO:0000313" key="2">
    <source>
        <dbReference type="EMBL" id="TGO46220.1"/>
    </source>
</evidence>
<keyword evidence="3" id="KW-1185">Reference proteome</keyword>
<feature type="region of interest" description="Disordered" evidence="1">
    <location>
        <begin position="169"/>
        <end position="196"/>
    </location>
</feature>
<sequence>MSLNDFSIGSSGRGYGQPQRQSYGGSQLPATSSINRDSQGTYQYGPDRSNMVIGHSNPTESHIQLLYLTDNNSVASFGANSQPSYPSIQVSSSARLRSPADLNVPSARSQSGTTSQSLYYPASESVTREASYHLGDTRRSQETDRQGLQLLASTQPYVLKHRSSEIKGYMQHSTARVPTPKQHRRKKISLGEDIGE</sequence>
<feature type="region of interest" description="Disordered" evidence="1">
    <location>
        <begin position="1"/>
        <end position="56"/>
    </location>
</feature>
<feature type="compositionally biased region" description="Polar residues" evidence="1">
    <location>
        <begin position="1"/>
        <end position="10"/>
    </location>
</feature>